<protein>
    <submittedName>
        <fullName evidence="2">Boron transporter-like protein 2</fullName>
    </submittedName>
</protein>
<sequence length="170" mass="19683">MHAKSLAVLENLMLRRKMVESAKESITKKASNFEIYGKSQAVFIEMDSSTSTFVGKELKDLKDVVLKGEDKGDYKDTFDPEKHIDAYLHVRVNEQRTLFQIVYFLDCFGVTWIPIAGILFPLYILPKLFNPHHLKELDGAEYEETVGTPRLSFSFRVCHHLFYFSHQFGI</sequence>
<organism evidence="2 3">
    <name type="scientific">Cajanus cajan</name>
    <name type="common">Pigeon pea</name>
    <name type="synonym">Cajanus indicus</name>
    <dbReference type="NCBI Taxonomy" id="3821"/>
    <lineage>
        <taxon>Eukaryota</taxon>
        <taxon>Viridiplantae</taxon>
        <taxon>Streptophyta</taxon>
        <taxon>Embryophyta</taxon>
        <taxon>Tracheophyta</taxon>
        <taxon>Spermatophyta</taxon>
        <taxon>Magnoliopsida</taxon>
        <taxon>eudicotyledons</taxon>
        <taxon>Gunneridae</taxon>
        <taxon>Pentapetalae</taxon>
        <taxon>rosids</taxon>
        <taxon>fabids</taxon>
        <taxon>Fabales</taxon>
        <taxon>Fabaceae</taxon>
        <taxon>Papilionoideae</taxon>
        <taxon>50 kb inversion clade</taxon>
        <taxon>NPAAA clade</taxon>
        <taxon>indigoferoid/millettioid clade</taxon>
        <taxon>Phaseoleae</taxon>
        <taxon>Cajanus</taxon>
    </lineage>
</organism>
<dbReference type="Gramene" id="C.cajan_00175.t">
    <property type="protein sequence ID" value="C.cajan_00175.t"/>
    <property type="gene ID" value="C.cajan_00175"/>
</dbReference>
<proteinExistence type="predicted"/>
<evidence type="ECO:0000313" key="3">
    <source>
        <dbReference type="Proteomes" id="UP000075243"/>
    </source>
</evidence>
<reference evidence="2 3" key="1">
    <citation type="journal article" date="2012" name="Nat. Biotechnol.">
        <title>Draft genome sequence of pigeonpea (Cajanus cajan), an orphan legume crop of resource-poor farmers.</title>
        <authorList>
            <person name="Varshney R.K."/>
            <person name="Chen W."/>
            <person name="Li Y."/>
            <person name="Bharti A.K."/>
            <person name="Saxena R.K."/>
            <person name="Schlueter J.A."/>
            <person name="Donoghue M.T."/>
            <person name="Azam S."/>
            <person name="Fan G."/>
            <person name="Whaley A.M."/>
            <person name="Farmer A.D."/>
            <person name="Sheridan J."/>
            <person name="Iwata A."/>
            <person name="Tuteja R."/>
            <person name="Penmetsa R.V."/>
            <person name="Wu W."/>
            <person name="Upadhyaya H.D."/>
            <person name="Yang S.P."/>
            <person name="Shah T."/>
            <person name="Saxena K.B."/>
            <person name="Michael T."/>
            <person name="McCombie W.R."/>
            <person name="Yang B."/>
            <person name="Zhang G."/>
            <person name="Yang H."/>
            <person name="Wang J."/>
            <person name="Spillane C."/>
            <person name="Cook D.R."/>
            <person name="May G.D."/>
            <person name="Xu X."/>
            <person name="Jackson S.A."/>
        </authorList>
    </citation>
    <scope>NUCLEOTIDE SEQUENCE [LARGE SCALE GENOMIC DNA]</scope>
    <source>
        <strain evidence="3">cv. Asha</strain>
    </source>
</reference>
<name>A0A151SGQ2_CAJCA</name>
<gene>
    <name evidence="2" type="ORF">KK1_000176</name>
</gene>
<dbReference type="STRING" id="3821.A0A151SGQ2"/>
<keyword evidence="1" id="KW-0812">Transmembrane</keyword>
<keyword evidence="1" id="KW-1133">Transmembrane helix</keyword>
<evidence type="ECO:0000256" key="1">
    <source>
        <dbReference type="SAM" id="Phobius"/>
    </source>
</evidence>
<dbReference type="EMBL" id="CM003613">
    <property type="protein sequence ID" value="KYP54010.1"/>
    <property type="molecule type" value="Genomic_DNA"/>
</dbReference>
<dbReference type="AlphaFoldDB" id="A0A151SGQ2"/>
<keyword evidence="3" id="KW-1185">Reference proteome</keyword>
<evidence type="ECO:0000313" key="2">
    <source>
        <dbReference type="EMBL" id="KYP54010.1"/>
    </source>
</evidence>
<accession>A0A151SGQ2</accession>
<dbReference type="Proteomes" id="UP000075243">
    <property type="component" value="Chromosome 11"/>
</dbReference>
<keyword evidence="1" id="KW-0472">Membrane</keyword>
<feature type="transmembrane region" description="Helical" evidence="1">
    <location>
        <begin position="101"/>
        <end position="124"/>
    </location>
</feature>